<accession>A0ABM8UTF1</accession>
<sequence>MTPSKLAFGKELGLLSYSDIENYFNVEQVEADSLEFKSFSGDAKNQEQTIFEEVCAMLNSDGGMIIWGAPRERSVHGKKEKVTQGELTPIPLDQRVEQDRFYNRIGGEITPLPSGIRFRELEQNGEFIYVIEVDKSVSSPHQFNKRYYPMRMGANIRAAPHHYIEALFKKAKNPVLYGKITDIQLGMQYETVATNFEIEIEISNQTPYLNEENLYFTLSHNMDILGKPEGGILVTGKEHSTIVREDKQMLFVYQARPILFFGDVYKAKVNAMVAHSGSGKTYEFVLVFGGKSSPLIRSEYQLRVEYRQGYARPHDLRRISENVPLV</sequence>
<evidence type="ECO:0000313" key="2">
    <source>
        <dbReference type="EMBL" id="CAG5071544.1"/>
    </source>
</evidence>
<evidence type="ECO:0000313" key="3">
    <source>
        <dbReference type="Proteomes" id="UP000679725"/>
    </source>
</evidence>
<gene>
    <name evidence="2" type="ORF">DYBT9623_03544</name>
</gene>
<comment type="caution">
    <text evidence="2">The sequence shown here is derived from an EMBL/GenBank/DDBJ whole genome shotgun (WGS) entry which is preliminary data.</text>
</comment>
<protein>
    <recommendedName>
        <fullName evidence="1">Schlafen AlbA-2 domain-containing protein</fullName>
    </recommendedName>
</protein>
<evidence type="ECO:0000259" key="1">
    <source>
        <dbReference type="Pfam" id="PF04326"/>
    </source>
</evidence>
<dbReference type="Gene3D" id="3.30.950.30">
    <property type="entry name" value="Schlafen, AAA domain"/>
    <property type="match status" value="1"/>
</dbReference>
<dbReference type="Pfam" id="PF04326">
    <property type="entry name" value="SLFN_AlbA_2"/>
    <property type="match status" value="1"/>
</dbReference>
<dbReference type="InterPro" id="IPR007421">
    <property type="entry name" value="Schlafen_AlbA_2_dom"/>
</dbReference>
<organism evidence="2 3">
    <name type="scientific">Dyadobacter linearis</name>
    <dbReference type="NCBI Taxonomy" id="2823330"/>
    <lineage>
        <taxon>Bacteria</taxon>
        <taxon>Pseudomonadati</taxon>
        <taxon>Bacteroidota</taxon>
        <taxon>Cytophagia</taxon>
        <taxon>Cytophagales</taxon>
        <taxon>Spirosomataceae</taxon>
        <taxon>Dyadobacter</taxon>
    </lineage>
</organism>
<feature type="domain" description="Schlafen AlbA-2" evidence="1">
    <location>
        <begin position="30"/>
        <end position="158"/>
    </location>
</feature>
<proteinExistence type="predicted"/>
<keyword evidence="3" id="KW-1185">Reference proteome</keyword>
<reference evidence="2 3" key="1">
    <citation type="submission" date="2021-04" db="EMBL/GenBank/DDBJ databases">
        <authorList>
            <person name="Rodrigo-Torres L."/>
            <person name="Arahal R. D."/>
            <person name="Lucena T."/>
        </authorList>
    </citation>
    <scope>NUCLEOTIDE SEQUENCE [LARGE SCALE GENOMIC DNA]</scope>
    <source>
        <strain evidence="2 3">CECT 9623</strain>
    </source>
</reference>
<dbReference type="EMBL" id="CAJRAU010000005">
    <property type="protein sequence ID" value="CAG5071544.1"/>
    <property type="molecule type" value="Genomic_DNA"/>
</dbReference>
<dbReference type="Proteomes" id="UP000679725">
    <property type="component" value="Unassembled WGS sequence"/>
</dbReference>
<name>A0ABM8UTF1_9BACT</name>
<dbReference type="InterPro" id="IPR038461">
    <property type="entry name" value="Schlafen_AlbA_2_dom_sf"/>
</dbReference>
<dbReference type="RefSeq" id="WP_215234865.1">
    <property type="nucleotide sequence ID" value="NZ_CAJRAU010000005.1"/>
</dbReference>